<keyword evidence="1" id="KW-0732">Signal</keyword>
<comment type="caution">
    <text evidence="2">The sequence shown here is derived from an EMBL/GenBank/DDBJ whole genome shotgun (WGS) entry which is preliminary data.</text>
</comment>
<keyword evidence="3" id="KW-1185">Reference proteome</keyword>
<evidence type="ECO:0000313" key="2">
    <source>
        <dbReference type="EMBL" id="MFC0633411.1"/>
    </source>
</evidence>
<proteinExistence type="predicted"/>
<dbReference type="Gene3D" id="1.20.120.1490">
    <property type="match status" value="1"/>
</dbReference>
<dbReference type="Proteomes" id="UP001589906">
    <property type="component" value="Unassembled WGS sequence"/>
</dbReference>
<evidence type="ECO:0000256" key="1">
    <source>
        <dbReference type="SAM" id="SignalP"/>
    </source>
</evidence>
<name>A0ABV6R1A8_9CAUL</name>
<reference evidence="2 3" key="1">
    <citation type="submission" date="2024-09" db="EMBL/GenBank/DDBJ databases">
        <authorList>
            <person name="Sun Q."/>
            <person name="Mori K."/>
        </authorList>
    </citation>
    <scope>NUCLEOTIDE SEQUENCE [LARGE SCALE GENOMIC DNA]</scope>
    <source>
        <strain evidence="2 3">NCAIM B.02621</strain>
    </source>
</reference>
<protein>
    <submittedName>
        <fullName evidence="2">Periplasmic heavy metal sensor</fullName>
    </submittedName>
</protein>
<feature type="signal peptide" evidence="1">
    <location>
        <begin position="1"/>
        <end position="20"/>
    </location>
</feature>
<dbReference type="RefSeq" id="WP_376835316.1">
    <property type="nucleotide sequence ID" value="NZ_JBHLSW010000004.1"/>
</dbReference>
<sequence>MTPRLLGILLAVSLALNAFAVAGGVAAWMQWKEIEARVSERLPRRGGPFGPALAQLEPETRERVLASMREAALAARPDFEAARAARREAVALSQAAVFDPAAVAALLEQSRQAEVRGRGRLEGAMLETFETLTPEERAVLSPVLSRRMKGLRGAERSGPPPSA</sequence>
<feature type="chain" id="PRO_5046830543" evidence="1">
    <location>
        <begin position="21"/>
        <end position="163"/>
    </location>
</feature>
<dbReference type="InterPro" id="IPR025961">
    <property type="entry name" value="Metal_resist"/>
</dbReference>
<dbReference type="Pfam" id="PF13801">
    <property type="entry name" value="Metal_resist"/>
    <property type="match status" value="1"/>
</dbReference>
<gene>
    <name evidence="2" type="ORF">ACFFGE_05915</name>
</gene>
<accession>A0ABV6R1A8</accession>
<organism evidence="2 3">
    <name type="scientific">Brevundimonas balnearis</name>
    <dbReference type="NCBI Taxonomy" id="1572858"/>
    <lineage>
        <taxon>Bacteria</taxon>
        <taxon>Pseudomonadati</taxon>
        <taxon>Pseudomonadota</taxon>
        <taxon>Alphaproteobacteria</taxon>
        <taxon>Caulobacterales</taxon>
        <taxon>Caulobacteraceae</taxon>
        <taxon>Brevundimonas</taxon>
    </lineage>
</organism>
<dbReference type="EMBL" id="JBHLSW010000004">
    <property type="protein sequence ID" value="MFC0633411.1"/>
    <property type="molecule type" value="Genomic_DNA"/>
</dbReference>
<evidence type="ECO:0000313" key="3">
    <source>
        <dbReference type="Proteomes" id="UP001589906"/>
    </source>
</evidence>